<dbReference type="Pfam" id="PF04445">
    <property type="entry name" value="SAM_MT"/>
    <property type="match status" value="1"/>
</dbReference>
<dbReference type="InterPro" id="IPR029063">
    <property type="entry name" value="SAM-dependent_MTases_sf"/>
</dbReference>
<evidence type="ECO:0000313" key="2">
    <source>
        <dbReference type="Proteomes" id="UP000287910"/>
    </source>
</evidence>
<sequence>MRTIVTTAGRPDELSLSLANKACEQLGLSFEPRKKRSVAKISEQLNANVIVAGKNRYEYYPKGASGPFFFHPNSAAFRLKRVAKGEKDPFLEACQLQKGDAILDCTLGIGSEAMLAAFIVGDSGKVVGLEADPNVAFIVQNGMKTYDTSELPLTNCMRQIHVVHREAVEFLRTQSDNAFDVVYLDPMFEEVIEESNNFEALRDAGRHVKLTNEWVREALRVAKRRVVLKAHFKSLAFEEFGFVRDVRLTAKFHYGVIDKATLQV</sequence>
<dbReference type="AlphaFoldDB" id="A0A432LGV6"/>
<dbReference type="GO" id="GO:0008990">
    <property type="term" value="F:rRNA (guanine-N2-)-methyltransferase activity"/>
    <property type="evidence" value="ECO:0007669"/>
    <property type="project" value="InterPro"/>
</dbReference>
<name>A0A432LGV6_9BACI</name>
<reference evidence="1 2" key="1">
    <citation type="submission" date="2018-12" db="EMBL/GenBank/DDBJ databases">
        <title>Lysinibacillus antri sp. nov., isolated from a cave soil.</title>
        <authorList>
            <person name="Narsing Rao M.P."/>
            <person name="Zhang H."/>
            <person name="Dong Z.-Y."/>
            <person name="Niu X.-K."/>
            <person name="Zhang K."/>
            <person name="Fang B.-Z."/>
            <person name="Kang Y.-Q."/>
            <person name="Xiao M."/>
            <person name="Li W.-J."/>
        </authorList>
    </citation>
    <scope>NUCLEOTIDE SEQUENCE [LARGE SCALE GENOMIC DNA]</scope>
    <source>
        <strain evidence="1 2">SYSU K30002</strain>
    </source>
</reference>
<evidence type="ECO:0000313" key="1">
    <source>
        <dbReference type="EMBL" id="RUL55604.1"/>
    </source>
</evidence>
<dbReference type="PANTHER" id="PTHR36112:SF1">
    <property type="entry name" value="RIBOSOMAL RNA SMALL SUBUNIT METHYLTRANSFERASE J"/>
    <property type="match status" value="1"/>
</dbReference>
<accession>A0A432LGV6</accession>
<dbReference type="Proteomes" id="UP000287910">
    <property type="component" value="Unassembled WGS sequence"/>
</dbReference>
<dbReference type="RefSeq" id="WP_126657844.1">
    <property type="nucleotide sequence ID" value="NZ_RYYR01000004.1"/>
</dbReference>
<protein>
    <recommendedName>
        <fullName evidence="3">SAM-dependent methyltransferase</fullName>
    </recommendedName>
</protein>
<gene>
    <name evidence="1" type="ORF">EK386_04570</name>
</gene>
<dbReference type="Gene3D" id="3.40.50.150">
    <property type="entry name" value="Vaccinia Virus protein VP39"/>
    <property type="match status" value="1"/>
</dbReference>
<proteinExistence type="predicted"/>
<organism evidence="1 2">
    <name type="scientific">Lysinibacillus antri</name>
    <dbReference type="NCBI Taxonomy" id="2498145"/>
    <lineage>
        <taxon>Bacteria</taxon>
        <taxon>Bacillati</taxon>
        <taxon>Bacillota</taxon>
        <taxon>Bacilli</taxon>
        <taxon>Bacillales</taxon>
        <taxon>Bacillaceae</taxon>
        <taxon>Lysinibacillus</taxon>
    </lineage>
</organism>
<evidence type="ECO:0008006" key="3">
    <source>
        <dbReference type="Google" id="ProtNLM"/>
    </source>
</evidence>
<dbReference type="SUPFAM" id="SSF53335">
    <property type="entry name" value="S-adenosyl-L-methionine-dependent methyltransferases"/>
    <property type="match status" value="1"/>
</dbReference>
<comment type="caution">
    <text evidence="1">The sequence shown here is derived from an EMBL/GenBank/DDBJ whole genome shotgun (WGS) entry which is preliminary data.</text>
</comment>
<keyword evidence="2" id="KW-1185">Reference proteome</keyword>
<dbReference type="InterPro" id="IPR007536">
    <property type="entry name" value="16SrRNA_methylTrfase_J"/>
</dbReference>
<dbReference type="PANTHER" id="PTHR36112">
    <property type="entry name" value="RIBOSOMAL RNA SMALL SUBUNIT METHYLTRANSFERASE J"/>
    <property type="match status" value="1"/>
</dbReference>
<dbReference type="EMBL" id="RYYR01000004">
    <property type="protein sequence ID" value="RUL55604.1"/>
    <property type="molecule type" value="Genomic_DNA"/>
</dbReference>